<dbReference type="InterPro" id="IPR039057">
    <property type="entry name" value="Spo22/ZIP4"/>
</dbReference>
<gene>
    <name evidence="1" type="ORF">AFUB_028010</name>
</gene>
<dbReference type="GO" id="GO:0090173">
    <property type="term" value="P:regulation of synaptonemal complex assembly"/>
    <property type="evidence" value="ECO:0007669"/>
    <property type="project" value="InterPro"/>
</dbReference>
<evidence type="ECO:0000313" key="1">
    <source>
        <dbReference type="EMBL" id="EDP54741.1"/>
    </source>
</evidence>
<organism evidence="1 2">
    <name type="scientific">Aspergillus fumigatus (strain CBS 144.89 / FGSC A1163 / CEA10)</name>
    <name type="common">Neosartorya fumigata</name>
    <dbReference type="NCBI Taxonomy" id="451804"/>
    <lineage>
        <taxon>Eukaryota</taxon>
        <taxon>Fungi</taxon>
        <taxon>Dikarya</taxon>
        <taxon>Ascomycota</taxon>
        <taxon>Pezizomycotina</taxon>
        <taxon>Eurotiomycetes</taxon>
        <taxon>Eurotiomycetidae</taxon>
        <taxon>Eurotiales</taxon>
        <taxon>Aspergillaceae</taxon>
        <taxon>Aspergillus</taxon>
        <taxon>Aspergillus subgen. Fumigati</taxon>
    </lineage>
</organism>
<dbReference type="OrthoDB" id="65716at2759"/>
<dbReference type="VEuPathDB" id="FungiDB:AFUB_028010"/>
<evidence type="ECO:0000313" key="2">
    <source>
        <dbReference type="Proteomes" id="UP000001699"/>
    </source>
</evidence>
<dbReference type="PANTHER" id="PTHR40375">
    <property type="entry name" value="SPORULATION-SPECIFIC PROTEIN 22"/>
    <property type="match status" value="1"/>
</dbReference>
<dbReference type="PANTHER" id="PTHR40375:SF2">
    <property type="entry name" value="SPORULATION-SPECIFIC PROTEIN 22"/>
    <property type="match status" value="1"/>
</dbReference>
<reference evidence="1 2" key="1">
    <citation type="journal article" date="2008" name="PLoS Genet.">
        <title>Genomic islands in the pathogenic filamentous fungus Aspergillus fumigatus.</title>
        <authorList>
            <person name="Fedorova N.D."/>
            <person name="Khaldi N."/>
            <person name="Joardar V.S."/>
            <person name="Maiti R."/>
            <person name="Amedeo P."/>
            <person name="Anderson M.J."/>
            <person name="Crabtree J."/>
            <person name="Silva J.C."/>
            <person name="Badger J.H."/>
            <person name="Albarraq A."/>
            <person name="Angiuoli S."/>
            <person name="Bussey H."/>
            <person name="Bowyer P."/>
            <person name="Cotty P.J."/>
            <person name="Dyer P.S."/>
            <person name="Egan A."/>
            <person name="Galens K."/>
            <person name="Fraser-Liggett C.M."/>
            <person name="Haas B.J."/>
            <person name="Inman J.M."/>
            <person name="Kent R."/>
            <person name="Lemieux S."/>
            <person name="Malavazi I."/>
            <person name="Orvis J."/>
            <person name="Roemer T."/>
            <person name="Ronning C.M."/>
            <person name="Sundaram J.P."/>
            <person name="Sutton G."/>
            <person name="Turner G."/>
            <person name="Venter J.C."/>
            <person name="White O.R."/>
            <person name="Whitty B.R."/>
            <person name="Youngman P."/>
            <person name="Wolfe K.H."/>
            <person name="Goldman G.H."/>
            <person name="Wortman J.R."/>
            <person name="Jiang B."/>
            <person name="Denning D.W."/>
            <person name="Nierman W.C."/>
        </authorList>
    </citation>
    <scope>NUCLEOTIDE SEQUENCE [LARGE SCALE GENOMIC DNA]</scope>
    <source>
        <strain evidence="2">CBS 144.89 / FGSC A1163 / CEA10</strain>
    </source>
</reference>
<dbReference type="Proteomes" id="UP000001699">
    <property type="component" value="Unassembled WGS sequence"/>
</dbReference>
<dbReference type="HOGENOM" id="CLU_074649_0_0_1"/>
<protein>
    <recommendedName>
        <fullName evidence="3">Protein ZIP4 homolog</fullName>
    </recommendedName>
</protein>
<accession>B0XSW3</accession>
<evidence type="ECO:0008006" key="3">
    <source>
        <dbReference type="Google" id="ProtNLM"/>
    </source>
</evidence>
<dbReference type="EMBL" id="DS499595">
    <property type="protein sequence ID" value="EDP54741.1"/>
    <property type="molecule type" value="Genomic_DNA"/>
</dbReference>
<dbReference type="AlphaFoldDB" id="B0XSW3"/>
<name>B0XSW3_ASPFC</name>
<sequence>MGEYVKSNKLVAEARGHTPSSVKVYKQIRRSVQRFEAYIQIELDTCNTTSERGRWTHKYRLLLALDFEAAINLKHWNDIPSIIDRASNMLDDKLCSAFLDCILRSGAPASNIAQVVKVPPPQSIKLTSCMSELHLTNTQSIICSFHSSPSPSFSAGAFLQKLPRYLRCLFQIALEAKDYSLAESVLHQAIVLARDGSADADLPFLYPSDELKWLASMAFNRAVDLYVASVDEDCRKWGDIAITLADLIRDDGGALLRLLRQNYAKLM</sequence>
<keyword evidence="2" id="KW-1185">Reference proteome</keyword>
<proteinExistence type="predicted"/>